<keyword evidence="2" id="KW-1185">Reference proteome</keyword>
<proteinExistence type="predicted"/>
<gene>
    <name evidence="1" type="ORF">E1301_Tti024177</name>
</gene>
<sequence>MLPLQKPSFCSSARTADLWRGMLRKSSRRAICRGRVMEGRMAIAGAYCNCSSRASLGTSATLGIRPPVLVAHRAHSVGDQKIPLDPIPESVPLDPVPGYVPLDCAPGSHSRMCGPAYHCIDRDGIGCDGMCMGAIIPNDPEDSGSEFSPTVPLPPPSGLLLMPLLPAGSATSAHQLHHCLSRSPSGSAWVGRRAVFASLLSPVCSVGLLPRAGYSLVVSRSGLAVDSQVSVSASVKCDLGSDWSRWILGVTWFHRLSASSSVSILAKLTT</sequence>
<evidence type="ECO:0000313" key="2">
    <source>
        <dbReference type="Proteomes" id="UP000324632"/>
    </source>
</evidence>
<dbReference type="EMBL" id="SOYY01000023">
    <property type="protein sequence ID" value="KAA0704459.1"/>
    <property type="molecule type" value="Genomic_DNA"/>
</dbReference>
<comment type="caution">
    <text evidence="1">The sequence shown here is derived from an EMBL/GenBank/DDBJ whole genome shotgun (WGS) entry which is preliminary data.</text>
</comment>
<dbReference type="Proteomes" id="UP000324632">
    <property type="component" value="Chromosome 23"/>
</dbReference>
<dbReference type="AlphaFoldDB" id="A0A5A9N642"/>
<reference evidence="1 2" key="1">
    <citation type="journal article" date="2019" name="Mol. Ecol. Resour.">
        <title>Chromosome-level genome assembly of Triplophysa tibetana, a fish adapted to the harsh high-altitude environment of the Tibetan Plateau.</title>
        <authorList>
            <person name="Yang X."/>
            <person name="Liu H."/>
            <person name="Ma Z."/>
            <person name="Zou Y."/>
            <person name="Zou M."/>
            <person name="Mao Y."/>
            <person name="Li X."/>
            <person name="Wang H."/>
            <person name="Chen T."/>
            <person name="Wang W."/>
            <person name="Yang R."/>
        </authorList>
    </citation>
    <scope>NUCLEOTIDE SEQUENCE [LARGE SCALE GENOMIC DNA]</scope>
    <source>
        <strain evidence="1">TTIB1903HZAU</strain>
        <tissue evidence="1">Muscle</tissue>
    </source>
</reference>
<evidence type="ECO:0000313" key="1">
    <source>
        <dbReference type="EMBL" id="KAA0704459.1"/>
    </source>
</evidence>
<organism evidence="1 2">
    <name type="scientific">Triplophysa tibetana</name>
    <dbReference type="NCBI Taxonomy" id="1572043"/>
    <lineage>
        <taxon>Eukaryota</taxon>
        <taxon>Metazoa</taxon>
        <taxon>Chordata</taxon>
        <taxon>Craniata</taxon>
        <taxon>Vertebrata</taxon>
        <taxon>Euteleostomi</taxon>
        <taxon>Actinopterygii</taxon>
        <taxon>Neopterygii</taxon>
        <taxon>Teleostei</taxon>
        <taxon>Ostariophysi</taxon>
        <taxon>Cypriniformes</taxon>
        <taxon>Nemacheilidae</taxon>
        <taxon>Triplophysa</taxon>
    </lineage>
</organism>
<name>A0A5A9N642_9TELE</name>
<protein>
    <submittedName>
        <fullName evidence="1">Uncharacterized protein</fullName>
    </submittedName>
</protein>
<accession>A0A5A9N642</accession>